<dbReference type="AlphaFoldDB" id="A0A382AA00"/>
<feature type="transmembrane region" description="Helical" evidence="1">
    <location>
        <begin position="482"/>
        <end position="500"/>
    </location>
</feature>
<protein>
    <recommendedName>
        <fullName evidence="2">CAAX prenyl protease 2/Lysostaphin resistance protein A-like domain-containing protein</fullName>
    </recommendedName>
</protein>
<feature type="transmembrane region" description="Helical" evidence="1">
    <location>
        <begin position="458"/>
        <end position="476"/>
    </location>
</feature>
<feature type="transmembrane region" description="Helical" evidence="1">
    <location>
        <begin position="530"/>
        <end position="551"/>
    </location>
</feature>
<evidence type="ECO:0000259" key="2">
    <source>
        <dbReference type="Pfam" id="PF02517"/>
    </source>
</evidence>
<feature type="transmembrane region" description="Helical" evidence="1">
    <location>
        <begin position="12"/>
        <end position="31"/>
    </location>
</feature>
<feature type="transmembrane region" description="Helical" evidence="1">
    <location>
        <begin position="419"/>
        <end position="437"/>
    </location>
</feature>
<feature type="transmembrane region" description="Helical" evidence="1">
    <location>
        <begin position="376"/>
        <end position="399"/>
    </location>
</feature>
<sequence>MREKFNQKDIKFIITCLLIGAASTFFALSYFRQAFPEASINLKISKEEGRKQAEQFLANRGWDISDHIHGSRFEYHYWDKTILERHFDAETAGRIYNENSGYYWKYRWFIPGQKEEYKVELKTTGGLHRFEHVIADSTHGDSLSRDAAYAKAQFYITGTLGFNPDEWELKNETGTDRPNRYDYNFEWEEKDFYKKNGLGKKISDVNNNSKDIITSHRISIDIRGSEVSKYHEWIDHPEVWERDYENLRSHNWLLSSIGGFFLNGTLLVILFVIILRMRKKDVRWKTAFSYGGVIAVLFALNTLNRMPETILWVDSSQSLFTLIFSKIFMDIILMSCFQGLIACVIIAGAEVYYRDQYPDQVAFRNILSVSGLKTKYFFNSAVLGLTLTAIFFAYQTLFYMISNYLGGWSPTEVKNINALGTYIPWVGVLLWGIVPAVQEEGLSRLFSIPFLQKYTKSTVIAVFLSSLIWGLAHAGYPAQPYYIRVIEVGLGGVFISIIFLRFGILPALIWHFTIDAVYGAMILLRSDDAYMFTSGLLCAGFFFLPLAYSMISYYKNGGFISSDPLVNALDTDILPDQEGDKVKEQDEAKITAEYKPLSTTRKKIGITIAAVSILLTIFISRDTDLEGLINFNTTRNEAHTKAVSFLNDENIDVSDFDYVITQDADITGWNKGVRTGMSQIGGENLLVLQYIIENAQKDSLTSASEIIKNVYTDHDTPHEWEVRFYKPGLEKEYRVDIDMRNGSVTEYEYTLADTAYVPSINADEAKKL</sequence>
<feature type="domain" description="CAAX prenyl protease 2/Lysostaphin resistance protein A-like" evidence="2">
    <location>
        <begin position="424"/>
        <end position="517"/>
    </location>
</feature>
<proteinExistence type="predicted"/>
<dbReference type="GO" id="GO:0004175">
    <property type="term" value="F:endopeptidase activity"/>
    <property type="evidence" value="ECO:0007669"/>
    <property type="project" value="UniProtKB-ARBA"/>
</dbReference>
<keyword evidence="1" id="KW-0472">Membrane</keyword>
<dbReference type="Pfam" id="PF02517">
    <property type="entry name" value="Rce1-like"/>
    <property type="match status" value="1"/>
</dbReference>
<keyword evidence="1" id="KW-0812">Transmembrane</keyword>
<reference evidence="3" key="1">
    <citation type="submission" date="2018-05" db="EMBL/GenBank/DDBJ databases">
        <authorList>
            <person name="Lanie J.A."/>
            <person name="Ng W.-L."/>
            <person name="Kazmierczak K.M."/>
            <person name="Andrzejewski T.M."/>
            <person name="Davidsen T.M."/>
            <person name="Wayne K.J."/>
            <person name="Tettelin H."/>
            <person name="Glass J.I."/>
            <person name="Rusch D."/>
            <person name="Podicherti R."/>
            <person name="Tsui H.-C.T."/>
            <person name="Winkler M.E."/>
        </authorList>
    </citation>
    <scope>NUCLEOTIDE SEQUENCE</scope>
</reference>
<feature type="non-terminal residue" evidence="3">
    <location>
        <position position="768"/>
    </location>
</feature>
<evidence type="ECO:0000256" key="1">
    <source>
        <dbReference type="SAM" id="Phobius"/>
    </source>
</evidence>
<evidence type="ECO:0000313" key="3">
    <source>
        <dbReference type="EMBL" id="SVA98071.1"/>
    </source>
</evidence>
<feature type="transmembrane region" description="Helical" evidence="1">
    <location>
        <begin position="287"/>
        <end position="303"/>
    </location>
</feature>
<gene>
    <name evidence="3" type="ORF">METZ01_LOCUS150925</name>
</gene>
<feature type="transmembrane region" description="Helical" evidence="1">
    <location>
        <begin position="604"/>
        <end position="620"/>
    </location>
</feature>
<accession>A0A382AA00</accession>
<feature type="transmembrane region" description="Helical" evidence="1">
    <location>
        <begin position="507"/>
        <end position="524"/>
    </location>
</feature>
<organism evidence="3">
    <name type="scientific">marine metagenome</name>
    <dbReference type="NCBI Taxonomy" id="408172"/>
    <lineage>
        <taxon>unclassified sequences</taxon>
        <taxon>metagenomes</taxon>
        <taxon>ecological metagenomes</taxon>
    </lineage>
</organism>
<feature type="transmembrane region" description="Helical" evidence="1">
    <location>
        <begin position="323"/>
        <end position="347"/>
    </location>
</feature>
<dbReference type="InterPro" id="IPR003675">
    <property type="entry name" value="Rce1/LyrA-like_dom"/>
</dbReference>
<keyword evidence="1" id="KW-1133">Transmembrane helix</keyword>
<dbReference type="GO" id="GO:0080120">
    <property type="term" value="P:CAAX-box protein maturation"/>
    <property type="evidence" value="ECO:0007669"/>
    <property type="project" value="UniProtKB-ARBA"/>
</dbReference>
<name>A0A382AA00_9ZZZZ</name>
<feature type="transmembrane region" description="Helical" evidence="1">
    <location>
        <begin position="252"/>
        <end position="275"/>
    </location>
</feature>
<dbReference type="EMBL" id="UINC01024443">
    <property type="protein sequence ID" value="SVA98071.1"/>
    <property type="molecule type" value="Genomic_DNA"/>
</dbReference>